<dbReference type="KEGG" id="gtt:GUITHDRAFT_160359"/>
<reference evidence="7" key="2">
    <citation type="submission" date="2012-11" db="EMBL/GenBank/DDBJ databases">
        <authorList>
            <person name="Kuo A."/>
            <person name="Curtis B.A."/>
            <person name="Tanifuji G."/>
            <person name="Burki F."/>
            <person name="Gruber A."/>
            <person name="Irimia M."/>
            <person name="Maruyama S."/>
            <person name="Arias M.C."/>
            <person name="Ball S.G."/>
            <person name="Gile G.H."/>
            <person name="Hirakawa Y."/>
            <person name="Hopkins J.F."/>
            <person name="Rensing S.A."/>
            <person name="Schmutz J."/>
            <person name="Symeonidi A."/>
            <person name="Elias M."/>
            <person name="Eveleigh R.J."/>
            <person name="Herman E.K."/>
            <person name="Klute M.J."/>
            <person name="Nakayama T."/>
            <person name="Obornik M."/>
            <person name="Reyes-Prieto A."/>
            <person name="Armbrust E.V."/>
            <person name="Aves S.J."/>
            <person name="Beiko R.G."/>
            <person name="Coutinho P."/>
            <person name="Dacks J.B."/>
            <person name="Durnford D.G."/>
            <person name="Fast N.M."/>
            <person name="Green B.R."/>
            <person name="Grisdale C."/>
            <person name="Hempe F."/>
            <person name="Henrissat B."/>
            <person name="Hoppner M.P."/>
            <person name="Ishida K.-I."/>
            <person name="Kim E."/>
            <person name="Koreny L."/>
            <person name="Kroth P.G."/>
            <person name="Liu Y."/>
            <person name="Malik S.-B."/>
            <person name="Maier U.G."/>
            <person name="McRose D."/>
            <person name="Mock T."/>
            <person name="Neilson J.A."/>
            <person name="Onodera N.T."/>
            <person name="Poole A.M."/>
            <person name="Pritham E.J."/>
            <person name="Richards T.A."/>
            <person name="Rocap G."/>
            <person name="Roy S.W."/>
            <person name="Sarai C."/>
            <person name="Schaack S."/>
            <person name="Shirato S."/>
            <person name="Slamovits C.H."/>
            <person name="Spencer D.F."/>
            <person name="Suzuki S."/>
            <person name="Worden A.Z."/>
            <person name="Zauner S."/>
            <person name="Barry K."/>
            <person name="Bell C."/>
            <person name="Bharti A.K."/>
            <person name="Crow J.A."/>
            <person name="Grimwood J."/>
            <person name="Kramer R."/>
            <person name="Lindquist E."/>
            <person name="Lucas S."/>
            <person name="Salamov A."/>
            <person name="McFadden G.I."/>
            <person name="Lane C.E."/>
            <person name="Keeling P.J."/>
            <person name="Gray M.W."/>
            <person name="Grigoriev I.V."/>
            <person name="Archibald J.M."/>
        </authorList>
    </citation>
    <scope>NUCLEOTIDE SEQUENCE</scope>
    <source>
        <strain evidence="7">CCMP2712</strain>
    </source>
</reference>
<dbReference type="Proteomes" id="UP000011087">
    <property type="component" value="Unassembled WGS sequence"/>
</dbReference>
<dbReference type="Gene3D" id="2.60.34.10">
    <property type="entry name" value="Substrate Binding Domain Of DNAk, Chain A, domain 1"/>
    <property type="match status" value="1"/>
</dbReference>
<protein>
    <submittedName>
        <fullName evidence="5">Heat shock protein 70-like protein</fullName>
    </submittedName>
</protein>
<dbReference type="STRING" id="905079.L1I549"/>
<dbReference type="Gene3D" id="3.90.640.10">
    <property type="entry name" value="Actin, Chain A, domain 4"/>
    <property type="match status" value="1"/>
</dbReference>
<reference evidence="6" key="3">
    <citation type="submission" date="2016-03" db="UniProtKB">
        <authorList>
            <consortium name="EnsemblProtists"/>
        </authorList>
    </citation>
    <scope>IDENTIFICATION</scope>
</reference>
<keyword evidence="2" id="KW-0547">Nucleotide-binding</keyword>
<keyword evidence="3" id="KW-0067">ATP-binding</keyword>
<evidence type="ECO:0000256" key="3">
    <source>
        <dbReference type="ARBA" id="ARBA00022840"/>
    </source>
</evidence>
<dbReference type="eggNOG" id="KOG0100">
    <property type="taxonomic scope" value="Eukaryota"/>
</dbReference>
<dbReference type="InterPro" id="IPR018181">
    <property type="entry name" value="Heat_shock_70_CS"/>
</dbReference>
<dbReference type="PaxDb" id="55529-EKX31346"/>
<keyword evidence="5" id="KW-0346">Stress response</keyword>
<evidence type="ECO:0000313" key="5">
    <source>
        <dbReference type="EMBL" id="EKX31346.1"/>
    </source>
</evidence>
<name>L1I549_GUITC</name>
<dbReference type="SUPFAM" id="SSF53067">
    <property type="entry name" value="Actin-like ATPase domain"/>
    <property type="match status" value="2"/>
</dbReference>
<dbReference type="PROSITE" id="PS00329">
    <property type="entry name" value="HSP70_2"/>
    <property type="match status" value="1"/>
</dbReference>
<dbReference type="FunFam" id="3.30.420.40:FF:000135">
    <property type="entry name" value="Heat shock cognate 71 kDa protein"/>
    <property type="match status" value="1"/>
</dbReference>
<dbReference type="EnsemblProtists" id="EKX31346">
    <property type="protein sequence ID" value="EKX31346"/>
    <property type="gene ID" value="GUITHDRAFT_160359"/>
</dbReference>
<dbReference type="PANTHER" id="PTHR19375">
    <property type="entry name" value="HEAT SHOCK PROTEIN 70KDA"/>
    <property type="match status" value="1"/>
</dbReference>
<evidence type="ECO:0000256" key="4">
    <source>
        <dbReference type="SAM" id="SignalP"/>
    </source>
</evidence>
<dbReference type="Pfam" id="PF00012">
    <property type="entry name" value="HSP70"/>
    <property type="match status" value="2"/>
</dbReference>
<dbReference type="InterPro" id="IPR029047">
    <property type="entry name" value="HSP70_peptide-bd_sf"/>
</dbReference>
<dbReference type="GeneID" id="17288065"/>
<dbReference type="FunFam" id="3.30.420.40:FF:000026">
    <property type="entry name" value="Heat shock protein 70"/>
    <property type="match status" value="1"/>
</dbReference>
<dbReference type="SUPFAM" id="SSF100920">
    <property type="entry name" value="Heat shock protein 70kD (HSP70), peptide-binding domain"/>
    <property type="match status" value="1"/>
</dbReference>
<reference evidence="5 7" key="1">
    <citation type="journal article" date="2012" name="Nature">
        <title>Algal genomes reveal evolutionary mosaicism and the fate of nucleomorphs.</title>
        <authorList>
            <consortium name="DOE Joint Genome Institute"/>
            <person name="Curtis B.A."/>
            <person name="Tanifuji G."/>
            <person name="Burki F."/>
            <person name="Gruber A."/>
            <person name="Irimia M."/>
            <person name="Maruyama S."/>
            <person name="Arias M.C."/>
            <person name="Ball S.G."/>
            <person name="Gile G.H."/>
            <person name="Hirakawa Y."/>
            <person name="Hopkins J.F."/>
            <person name="Kuo A."/>
            <person name="Rensing S.A."/>
            <person name="Schmutz J."/>
            <person name="Symeonidi A."/>
            <person name="Elias M."/>
            <person name="Eveleigh R.J."/>
            <person name="Herman E.K."/>
            <person name="Klute M.J."/>
            <person name="Nakayama T."/>
            <person name="Obornik M."/>
            <person name="Reyes-Prieto A."/>
            <person name="Armbrust E.V."/>
            <person name="Aves S.J."/>
            <person name="Beiko R.G."/>
            <person name="Coutinho P."/>
            <person name="Dacks J.B."/>
            <person name="Durnford D.G."/>
            <person name="Fast N.M."/>
            <person name="Green B.R."/>
            <person name="Grisdale C.J."/>
            <person name="Hempel F."/>
            <person name="Henrissat B."/>
            <person name="Hoppner M.P."/>
            <person name="Ishida K."/>
            <person name="Kim E."/>
            <person name="Koreny L."/>
            <person name="Kroth P.G."/>
            <person name="Liu Y."/>
            <person name="Malik S.B."/>
            <person name="Maier U.G."/>
            <person name="McRose D."/>
            <person name="Mock T."/>
            <person name="Neilson J.A."/>
            <person name="Onodera N.T."/>
            <person name="Poole A.M."/>
            <person name="Pritham E.J."/>
            <person name="Richards T.A."/>
            <person name="Rocap G."/>
            <person name="Roy S.W."/>
            <person name="Sarai C."/>
            <person name="Schaack S."/>
            <person name="Shirato S."/>
            <person name="Slamovits C.H."/>
            <person name="Spencer D.F."/>
            <person name="Suzuki S."/>
            <person name="Worden A.Z."/>
            <person name="Zauner S."/>
            <person name="Barry K."/>
            <person name="Bell C."/>
            <person name="Bharti A.K."/>
            <person name="Crow J.A."/>
            <person name="Grimwood J."/>
            <person name="Kramer R."/>
            <person name="Lindquist E."/>
            <person name="Lucas S."/>
            <person name="Salamov A."/>
            <person name="McFadden G.I."/>
            <person name="Lane C.E."/>
            <person name="Keeling P.J."/>
            <person name="Gray M.W."/>
            <person name="Grigoriev I.V."/>
            <person name="Archibald J.M."/>
        </authorList>
    </citation>
    <scope>NUCLEOTIDE SEQUENCE</scope>
    <source>
        <strain evidence="5 7">CCMP2712</strain>
    </source>
</reference>
<dbReference type="Gene3D" id="3.30.420.40">
    <property type="match status" value="4"/>
</dbReference>
<keyword evidence="7" id="KW-1185">Reference proteome</keyword>
<dbReference type="GO" id="GO:0140662">
    <property type="term" value="F:ATP-dependent protein folding chaperone"/>
    <property type="evidence" value="ECO:0007669"/>
    <property type="project" value="InterPro"/>
</dbReference>
<dbReference type="OMA" id="VDANMEV"/>
<evidence type="ECO:0000313" key="6">
    <source>
        <dbReference type="EnsemblProtists" id="EKX31346"/>
    </source>
</evidence>
<dbReference type="PROSITE" id="PS00297">
    <property type="entry name" value="HSP70_1"/>
    <property type="match status" value="1"/>
</dbReference>
<gene>
    <name evidence="5" type="ORF">GUITHDRAFT_160359</name>
</gene>
<accession>L1I549</accession>
<feature type="chain" id="PRO_5008769614" evidence="4">
    <location>
        <begin position="23"/>
        <end position="401"/>
    </location>
</feature>
<dbReference type="FunFam" id="3.30.30.30:FF:000001">
    <property type="entry name" value="heat shock 70 kDa protein-like"/>
    <property type="match status" value="1"/>
</dbReference>
<evidence type="ECO:0000313" key="7">
    <source>
        <dbReference type="Proteomes" id="UP000011087"/>
    </source>
</evidence>
<dbReference type="OrthoDB" id="2401965at2759"/>
<dbReference type="InterPro" id="IPR013126">
    <property type="entry name" value="Hsp_70_fam"/>
</dbReference>
<evidence type="ECO:0000256" key="1">
    <source>
        <dbReference type="ARBA" id="ARBA00007381"/>
    </source>
</evidence>
<dbReference type="HOGENOM" id="CLU_005965_0_1_1"/>
<dbReference type="InterPro" id="IPR043129">
    <property type="entry name" value="ATPase_NBD"/>
</dbReference>
<dbReference type="GO" id="GO:0005524">
    <property type="term" value="F:ATP binding"/>
    <property type="evidence" value="ECO:0007669"/>
    <property type="project" value="UniProtKB-KW"/>
</dbReference>
<evidence type="ECO:0000256" key="2">
    <source>
        <dbReference type="ARBA" id="ARBA00022741"/>
    </source>
</evidence>
<dbReference type="PRINTS" id="PR00301">
    <property type="entry name" value="HEATSHOCK70"/>
</dbReference>
<dbReference type="EMBL" id="JH993297">
    <property type="protein sequence ID" value="EKX31346.1"/>
    <property type="molecule type" value="Genomic_DNA"/>
</dbReference>
<organism evidence="5">
    <name type="scientific">Guillardia theta (strain CCMP2712)</name>
    <name type="common">Cryptophyte</name>
    <dbReference type="NCBI Taxonomy" id="905079"/>
    <lineage>
        <taxon>Eukaryota</taxon>
        <taxon>Cryptophyceae</taxon>
        <taxon>Pyrenomonadales</taxon>
        <taxon>Geminigeraceae</taxon>
        <taxon>Guillardia</taxon>
    </lineage>
</organism>
<dbReference type="AlphaFoldDB" id="L1I549"/>
<dbReference type="RefSeq" id="XP_005818326.1">
    <property type="nucleotide sequence ID" value="XM_005818269.1"/>
</dbReference>
<comment type="similarity">
    <text evidence="1">Belongs to the heat shock protein 70 family.</text>
</comment>
<sequence length="401" mass="43607">MKGFKFHGVLWCFLAGVAFVHCKEEEHVIGIDLGTTYSCVGVYRNGQVEIVANDQGNRITPSWVAFSEDGEQLVGDAAKNQVGNNPSNTLYDVKRLIGRGFNEQSVQKDIKSFPFKVRERDGKPMIDISYQGKKKSLAPEEVSAMILMEMKKIAEGFLGTKVKKAVVTVPAYFNDAQRQATKNAGRIAGLDILRIINEPTAAAIAYGLDKGGTMKNILVFDLGGGTFDVSLLTVNNGVFEVLATNGDTHLGGEDFDKRLVAHIVKSAISTRIPKVRQLLKEFFNGKEPSHDVNPDEAVAFGATVQAGILTGQDFALMAGGSQFKDMVLLDVTPLTLGIETTGGIMTALIDRNSAIPTRKNKVFTTEVDNQPNVFIQIFQGERQFTKDNAKLGSKLLAIQGC</sequence>
<feature type="signal peptide" evidence="4">
    <location>
        <begin position="1"/>
        <end position="22"/>
    </location>
</feature>
<proteinExistence type="inferred from homology"/>
<keyword evidence="4" id="KW-0732">Signal</keyword>